<evidence type="ECO:0000313" key="2">
    <source>
        <dbReference type="EMBL" id="KAF6001740.1"/>
    </source>
</evidence>
<dbReference type="OrthoDB" id="1872at2759"/>
<proteinExistence type="inferred from homology"/>
<gene>
    <name evidence="2" type="ORF">F1559_002608</name>
</gene>
<evidence type="ECO:0000313" key="3">
    <source>
        <dbReference type="Proteomes" id="UP000530660"/>
    </source>
</evidence>
<comment type="similarity">
    <text evidence="1">Belongs to the BolA/IbaG family.</text>
</comment>
<dbReference type="Proteomes" id="UP000530660">
    <property type="component" value="Unassembled WGS sequence"/>
</dbReference>
<dbReference type="Pfam" id="PF01722">
    <property type="entry name" value="BolA"/>
    <property type="match status" value="1"/>
</dbReference>
<dbReference type="SUPFAM" id="SSF82657">
    <property type="entry name" value="BolA-like"/>
    <property type="match status" value="1"/>
</dbReference>
<dbReference type="Gene3D" id="3.30.300.90">
    <property type="entry name" value="BolA-like"/>
    <property type="match status" value="1"/>
</dbReference>
<organism evidence="2 3">
    <name type="scientific">Cyanidiococcus yangmingshanensis</name>
    <dbReference type="NCBI Taxonomy" id="2690220"/>
    <lineage>
        <taxon>Eukaryota</taxon>
        <taxon>Rhodophyta</taxon>
        <taxon>Bangiophyceae</taxon>
        <taxon>Cyanidiales</taxon>
        <taxon>Cyanidiaceae</taxon>
        <taxon>Cyanidiococcus</taxon>
    </lineage>
</organism>
<protein>
    <recommendedName>
        <fullName evidence="4">BolA-like protein 1</fullName>
    </recommendedName>
</protein>
<dbReference type="GO" id="GO:0016226">
    <property type="term" value="P:iron-sulfur cluster assembly"/>
    <property type="evidence" value="ECO:0007669"/>
    <property type="project" value="TreeGrafter"/>
</dbReference>
<evidence type="ECO:0008006" key="4">
    <source>
        <dbReference type="Google" id="ProtNLM"/>
    </source>
</evidence>
<dbReference type="PANTHER" id="PTHR46230">
    <property type="match status" value="1"/>
</dbReference>
<name>A0A7J7IG64_9RHOD</name>
<sequence>MRPSSALLGSVREQIEKKLRSALEPSVLEVIDDSHRHDGHFGKPRRGETHFRVVVVSSHFEGLPLRERHRRIYQILQQELDDAVHALQLETRTPAEATTVLPSK</sequence>
<dbReference type="InterPro" id="IPR036065">
    <property type="entry name" value="BolA-like_sf"/>
</dbReference>
<accession>A0A7J7IG64</accession>
<keyword evidence="3" id="KW-1185">Reference proteome</keyword>
<reference evidence="2 3" key="1">
    <citation type="journal article" date="2020" name="J. Phycol.">
        <title>Comparative genome analysis reveals Cyanidiococcus gen. nov., a new extremophilic red algal genus sister to Cyanidioschyzon (Cyanidioschyzonaceae, Rhodophyta).</title>
        <authorList>
            <person name="Liu S.-L."/>
            <person name="Chiang Y.-R."/>
            <person name="Yoon H.S."/>
            <person name="Fu H.-Y."/>
        </authorList>
    </citation>
    <scope>NUCLEOTIDE SEQUENCE [LARGE SCALE GENOMIC DNA]</scope>
    <source>
        <strain evidence="2 3">THAL066</strain>
    </source>
</reference>
<dbReference type="PANTHER" id="PTHR46230:SF7">
    <property type="entry name" value="BOLA-LIKE PROTEIN 1"/>
    <property type="match status" value="1"/>
</dbReference>
<dbReference type="EMBL" id="VWRR01000013">
    <property type="protein sequence ID" value="KAF6001740.1"/>
    <property type="molecule type" value="Genomic_DNA"/>
</dbReference>
<evidence type="ECO:0000256" key="1">
    <source>
        <dbReference type="RuleBase" id="RU003860"/>
    </source>
</evidence>
<dbReference type="InterPro" id="IPR002634">
    <property type="entry name" value="BolA"/>
</dbReference>
<comment type="caution">
    <text evidence="2">The sequence shown here is derived from an EMBL/GenBank/DDBJ whole genome shotgun (WGS) entry which is preliminary data.</text>
</comment>
<dbReference type="AlphaFoldDB" id="A0A7J7IG64"/>
<dbReference type="PIRSF" id="PIRSF003113">
    <property type="entry name" value="BolA"/>
    <property type="match status" value="1"/>
</dbReference>